<proteinExistence type="predicted"/>
<feature type="signal peptide" evidence="1">
    <location>
        <begin position="1"/>
        <end position="16"/>
    </location>
</feature>
<feature type="chain" id="PRO_5045077524" evidence="1">
    <location>
        <begin position="17"/>
        <end position="196"/>
    </location>
</feature>
<dbReference type="Proteomes" id="UP001158576">
    <property type="component" value="Chromosome 2"/>
</dbReference>
<evidence type="ECO:0000313" key="3">
    <source>
        <dbReference type="Proteomes" id="UP001158576"/>
    </source>
</evidence>
<keyword evidence="1" id="KW-0732">Signal</keyword>
<name>A0ABN7TCR7_OIKDI</name>
<gene>
    <name evidence="2" type="ORF">OKIOD_LOCUS16413</name>
</gene>
<keyword evidence="3" id="KW-1185">Reference proteome</keyword>
<organism evidence="2 3">
    <name type="scientific">Oikopleura dioica</name>
    <name type="common">Tunicate</name>
    <dbReference type="NCBI Taxonomy" id="34765"/>
    <lineage>
        <taxon>Eukaryota</taxon>
        <taxon>Metazoa</taxon>
        <taxon>Chordata</taxon>
        <taxon>Tunicata</taxon>
        <taxon>Appendicularia</taxon>
        <taxon>Copelata</taxon>
        <taxon>Oikopleuridae</taxon>
        <taxon>Oikopleura</taxon>
    </lineage>
</organism>
<protein>
    <submittedName>
        <fullName evidence="2">Oidioi.mRNA.OKI2018_I69.chr2.g7648.t1.cds</fullName>
    </submittedName>
</protein>
<evidence type="ECO:0000256" key="1">
    <source>
        <dbReference type="SAM" id="SignalP"/>
    </source>
</evidence>
<reference evidence="2 3" key="1">
    <citation type="submission" date="2021-04" db="EMBL/GenBank/DDBJ databases">
        <authorList>
            <person name="Bliznina A."/>
        </authorList>
    </citation>
    <scope>NUCLEOTIDE SEQUENCE [LARGE SCALE GENOMIC DNA]</scope>
</reference>
<evidence type="ECO:0000313" key="2">
    <source>
        <dbReference type="EMBL" id="CAG5113554.1"/>
    </source>
</evidence>
<sequence length="196" mass="21797">MSNIVKAVLLLKLVAATTPDLLVKKLSEIIECAHQSPVSLPSQQDKFVVPPHCFSSESISPLSLARSARNTKQIFYHRQDFCENTKCSLHDLYLSIEHMESYTKARLVGKENHPSVLEIRGKWYLNLGMCGGFCPGSLIRGKNHLYDSIHETSISKNVGCAATSTSSIRLITQNHQIVEIEDVITHGCSCVKFHSC</sequence>
<dbReference type="EMBL" id="OU015567">
    <property type="protein sequence ID" value="CAG5113554.1"/>
    <property type="molecule type" value="Genomic_DNA"/>
</dbReference>
<accession>A0ABN7TCR7</accession>